<dbReference type="PROSITE" id="PS00775">
    <property type="entry name" value="GLYCOSYL_HYDROL_F3"/>
    <property type="match status" value="1"/>
</dbReference>
<dbReference type="EMBL" id="BMZB01000007">
    <property type="protein sequence ID" value="GGZ44643.1"/>
    <property type="molecule type" value="Genomic_DNA"/>
</dbReference>
<dbReference type="Pfam" id="PF14310">
    <property type="entry name" value="Fn3-like"/>
    <property type="match status" value="1"/>
</dbReference>
<evidence type="ECO:0000313" key="8">
    <source>
        <dbReference type="EMBL" id="GGZ44643.1"/>
    </source>
</evidence>
<dbReference type="Proteomes" id="UP000662572">
    <property type="component" value="Unassembled WGS sequence"/>
</dbReference>
<dbReference type="SUPFAM" id="SSF51445">
    <property type="entry name" value="(Trans)glycosidases"/>
    <property type="match status" value="1"/>
</dbReference>
<dbReference type="GO" id="GO:0005975">
    <property type="term" value="P:carbohydrate metabolic process"/>
    <property type="evidence" value="ECO:0007669"/>
    <property type="project" value="InterPro"/>
</dbReference>
<dbReference type="Pfam" id="PF00933">
    <property type="entry name" value="Glyco_hydro_3"/>
    <property type="match status" value="1"/>
</dbReference>
<dbReference type="Gene3D" id="2.60.40.10">
    <property type="entry name" value="Immunoglobulins"/>
    <property type="match status" value="1"/>
</dbReference>
<dbReference type="InterPro" id="IPR036962">
    <property type="entry name" value="Glyco_hydro_3_N_sf"/>
</dbReference>
<reference evidence="8" key="1">
    <citation type="journal article" date="2014" name="Int. J. Syst. Evol. Microbiol.">
        <title>Complete genome sequence of Corynebacterium casei LMG S-19264T (=DSM 44701T), isolated from a smear-ripened cheese.</title>
        <authorList>
            <consortium name="US DOE Joint Genome Institute (JGI-PGF)"/>
            <person name="Walter F."/>
            <person name="Albersmeier A."/>
            <person name="Kalinowski J."/>
            <person name="Ruckert C."/>
        </authorList>
    </citation>
    <scope>NUCLEOTIDE SEQUENCE</scope>
    <source>
        <strain evidence="8">KCTC 32296</strain>
    </source>
</reference>
<dbReference type="SUPFAM" id="SSF52279">
    <property type="entry name" value="Beta-D-glucan exohydrolase, C-terminal domain"/>
    <property type="match status" value="1"/>
</dbReference>
<keyword evidence="9" id="KW-1185">Reference proteome</keyword>
<feature type="chain" id="PRO_5038102225" evidence="6">
    <location>
        <begin position="22"/>
        <end position="730"/>
    </location>
</feature>
<keyword evidence="3" id="KW-0119">Carbohydrate metabolism</keyword>
<comment type="similarity">
    <text evidence="1 5">Belongs to the glycosyl hydrolase 3 family.</text>
</comment>
<reference evidence="8" key="2">
    <citation type="submission" date="2020-09" db="EMBL/GenBank/DDBJ databases">
        <authorList>
            <person name="Sun Q."/>
            <person name="Kim S."/>
        </authorList>
    </citation>
    <scope>NUCLEOTIDE SEQUENCE</scope>
    <source>
        <strain evidence="8">KCTC 32296</strain>
    </source>
</reference>
<dbReference type="RefSeq" id="WP_189488901.1">
    <property type="nucleotide sequence ID" value="NZ_BMZB01000007.1"/>
</dbReference>
<dbReference type="InterPro" id="IPR013783">
    <property type="entry name" value="Ig-like_fold"/>
</dbReference>
<dbReference type="InterPro" id="IPR050288">
    <property type="entry name" value="Cellulose_deg_GH3"/>
</dbReference>
<organism evidence="8 9">
    <name type="scientific">Asticcacaulis endophyticus</name>
    <dbReference type="NCBI Taxonomy" id="1395890"/>
    <lineage>
        <taxon>Bacteria</taxon>
        <taxon>Pseudomonadati</taxon>
        <taxon>Pseudomonadota</taxon>
        <taxon>Alphaproteobacteria</taxon>
        <taxon>Caulobacterales</taxon>
        <taxon>Caulobacteraceae</taxon>
        <taxon>Asticcacaulis</taxon>
    </lineage>
</organism>
<keyword evidence="2 5" id="KW-0378">Hydrolase</keyword>
<comment type="caution">
    <text evidence="8">The sequence shown here is derived from an EMBL/GenBank/DDBJ whole genome shotgun (WGS) entry which is preliminary data.</text>
</comment>
<dbReference type="Gene3D" id="3.20.20.300">
    <property type="entry name" value="Glycoside hydrolase, family 3, N-terminal domain"/>
    <property type="match status" value="2"/>
</dbReference>
<sequence length="730" mass="77610">MPRTACLTALIIISLFTSSVAADEAAKARAVKLEQALTLDERISMVNGTWPVPWVPRTPDNPQPAEAIPAAGYVPGVPRLNIPALFETDASLGVTNPSDVRPGDIATALPSGLAIAATFNPKLAYDGGAMIASEARAKGFNVLLTGGVNLTRDPRNGRNFEYFGEDPWLAGIMGAESIRGAQSQKIIATIKHFAVNDSETNRDWSNSVIGEAAMRESDLLAFQIAIERGQPLSVMCGYNLVNGDYACGNDHLLNTVLKGDWGYKGFVMSDWGSVKATDFAIKGLDQQSAKELDGAFWFGEPLKKAVEDGTVPASRLSDMVQRILYAQIASGIFDSPPQKTDIDYAKNAEVSRAAAEEGIVLLKNDGDILPLAKTTQTILVIGDYVEKGVLSGGGSSNVTGDSGTPGLPQPGLPMSAEGQFAQYVKEQYHASSPLTAIRARAPQARVLFDNGRSLHDAVRKAKTADLVIIFGNQWMTESLDAPDMYLPRGQDALITAVTAANPKTVVVLQTGGPVAMPWIDQVPAVVSAWYSGAKGGEAIADVLFGEVNPSGHLPMTFPRDIAQTPRPAVLDGFDLPAKVQFDVTYHEGADVGYRWFAKTGAVPLFPFGHGLSYTTFGYSDLKVKGGSTLSVSFKVTNTGKIAGKDAPQVYLTDAAGKKLLRLIGFDKIDLKPGEQRTVSLTADARLLAHYDAAKPGWVIGGGNYGVAVGHSATDLVVTGSAHIRAQRLKP</sequence>
<evidence type="ECO:0000313" key="9">
    <source>
        <dbReference type="Proteomes" id="UP000662572"/>
    </source>
</evidence>
<dbReference type="InterPro" id="IPR001764">
    <property type="entry name" value="Glyco_hydro_3_N"/>
</dbReference>
<protein>
    <submittedName>
        <fullName evidence="8">Glycosyl hydrolase</fullName>
    </submittedName>
</protein>
<evidence type="ECO:0000256" key="5">
    <source>
        <dbReference type="RuleBase" id="RU361161"/>
    </source>
</evidence>
<name>A0A918QF88_9CAUL</name>
<dbReference type="GO" id="GO:0004553">
    <property type="term" value="F:hydrolase activity, hydrolyzing O-glycosyl compounds"/>
    <property type="evidence" value="ECO:0007669"/>
    <property type="project" value="InterPro"/>
</dbReference>
<dbReference type="PANTHER" id="PTHR42715:SF10">
    <property type="entry name" value="BETA-GLUCOSIDASE"/>
    <property type="match status" value="1"/>
</dbReference>
<evidence type="ECO:0000256" key="1">
    <source>
        <dbReference type="ARBA" id="ARBA00005336"/>
    </source>
</evidence>
<keyword evidence="4 5" id="KW-0326">Glycosidase</keyword>
<proteinExistence type="inferred from homology"/>
<feature type="signal peptide" evidence="6">
    <location>
        <begin position="1"/>
        <end position="21"/>
    </location>
</feature>
<dbReference type="SMART" id="SM01217">
    <property type="entry name" value="Fn3_like"/>
    <property type="match status" value="1"/>
</dbReference>
<dbReference type="InterPro" id="IPR002772">
    <property type="entry name" value="Glyco_hydro_3_C"/>
</dbReference>
<dbReference type="Pfam" id="PF01915">
    <property type="entry name" value="Glyco_hydro_3_C"/>
    <property type="match status" value="1"/>
</dbReference>
<evidence type="ECO:0000256" key="2">
    <source>
        <dbReference type="ARBA" id="ARBA00022801"/>
    </source>
</evidence>
<dbReference type="InterPro" id="IPR036881">
    <property type="entry name" value="Glyco_hydro_3_C_sf"/>
</dbReference>
<dbReference type="PRINTS" id="PR00133">
    <property type="entry name" value="GLHYDRLASE3"/>
</dbReference>
<dbReference type="AlphaFoldDB" id="A0A918QF88"/>
<dbReference type="Gene3D" id="3.40.50.1700">
    <property type="entry name" value="Glycoside hydrolase family 3 C-terminal domain"/>
    <property type="match status" value="2"/>
</dbReference>
<evidence type="ECO:0000256" key="4">
    <source>
        <dbReference type="ARBA" id="ARBA00023295"/>
    </source>
</evidence>
<dbReference type="InterPro" id="IPR017853">
    <property type="entry name" value="GH"/>
</dbReference>
<evidence type="ECO:0000259" key="7">
    <source>
        <dbReference type="SMART" id="SM01217"/>
    </source>
</evidence>
<evidence type="ECO:0000256" key="3">
    <source>
        <dbReference type="ARBA" id="ARBA00023277"/>
    </source>
</evidence>
<evidence type="ECO:0000256" key="6">
    <source>
        <dbReference type="SAM" id="SignalP"/>
    </source>
</evidence>
<keyword evidence="6" id="KW-0732">Signal</keyword>
<dbReference type="InterPro" id="IPR026891">
    <property type="entry name" value="Fn3-like"/>
</dbReference>
<dbReference type="PANTHER" id="PTHR42715">
    <property type="entry name" value="BETA-GLUCOSIDASE"/>
    <property type="match status" value="1"/>
</dbReference>
<accession>A0A918QF88</accession>
<feature type="domain" description="Fibronectin type III-like" evidence="7">
    <location>
        <begin position="645"/>
        <end position="712"/>
    </location>
</feature>
<dbReference type="InterPro" id="IPR019800">
    <property type="entry name" value="Glyco_hydro_3_AS"/>
</dbReference>
<gene>
    <name evidence="8" type="ORF">GCM10011273_34280</name>
</gene>